<dbReference type="SUPFAM" id="SSF53383">
    <property type="entry name" value="PLP-dependent transferases"/>
    <property type="match status" value="1"/>
</dbReference>
<dbReference type="InterPro" id="IPR004838">
    <property type="entry name" value="NHTrfase_class1_PyrdxlP-BS"/>
</dbReference>
<dbReference type="PROSITE" id="PS00105">
    <property type="entry name" value="AA_TRANSFER_CLASS_1"/>
    <property type="match status" value="1"/>
</dbReference>
<evidence type="ECO:0000256" key="6">
    <source>
        <dbReference type="ARBA" id="ARBA00022898"/>
    </source>
</evidence>
<dbReference type="InterPro" id="IPR005860">
    <property type="entry name" value="CobD"/>
</dbReference>
<protein>
    <recommendedName>
        <fullName evidence="4">threonine-phosphate decarboxylase</fullName>
        <ecNumber evidence="4">4.1.1.81</ecNumber>
    </recommendedName>
    <alternativeName>
        <fullName evidence="8">L-threonine-O-3-phosphate decarboxylase</fullName>
    </alternativeName>
</protein>
<sequence length="333" mass="36260">MLEHGGNLQQAATQYGIPLADWRDLSTGINPQNYPIPPLPPALFQRLPPIDDGLLAAAQTYYGAKHLLACAGSQAALQVLPALRKTSRVAMPRTMYQEHAHAWQRAGHQVQFFDQQPDEQTLDHSDVLLLCNPNNPTGHRYAVDTLLGWHARLAAHGGWLVVDEAFMDSTPQHSLASHSGQPGLWVLRSLGKFFGLAGLRVGFLLGEATALAQVESLLGPWTVSGPSRYIAEKALQDISWQQQMREQLPAQSLQLAQLLARYGLSAAGGTDLFQYVPHAASLQLQAALAKQGVWTRYFASPHALRLGLPPATQWARLEQALSKATTVINGLSG</sequence>
<dbReference type="Gene3D" id="3.40.640.10">
    <property type="entry name" value="Type I PLP-dependent aspartate aminotransferase-like (Major domain)"/>
    <property type="match status" value="1"/>
</dbReference>
<keyword evidence="6" id="KW-0663">Pyridoxal phosphate</keyword>
<dbReference type="Pfam" id="PF00155">
    <property type="entry name" value="Aminotran_1_2"/>
    <property type="match status" value="1"/>
</dbReference>
<evidence type="ECO:0000313" key="12">
    <source>
        <dbReference type="Proteomes" id="UP001597128"/>
    </source>
</evidence>
<feature type="domain" description="Aminotransferase class I/classII large" evidence="10">
    <location>
        <begin position="60"/>
        <end position="321"/>
    </location>
</feature>
<dbReference type="GO" id="GO:0048472">
    <property type="term" value="F:threonine-phosphate decarboxylase activity"/>
    <property type="evidence" value="ECO:0007669"/>
    <property type="project" value="UniProtKB-EC"/>
</dbReference>
<dbReference type="PANTHER" id="PTHR42885:SF1">
    <property type="entry name" value="THREONINE-PHOSPHATE DECARBOXYLASE"/>
    <property type="match status" value="1"/>
</dbReference>
<comment type="catalytic activity">
    <reaction evidence="9">
        <text>O-phospho-L-threonine + H(+) = (R)-1-aminopropan-2-yl phosphate + CO2</text>
        <dbReference type="Rhea" id="RHEA:11492"/>
        <dbReference type="ChEBI" id="CHEBI:15378"/>
        <dbReference type="ChEBI" id="CHEBI:16526"/>
        <dbReference type="ChEBI" id="CHEBI:58563"/>
        <dbReference type="ChEBI" id="CHEBI:58675"/>
        <dbReference type="EC" id="4.1.1.81"/>
    </reaction>
</comment>
<comment type="function">
    <text evidence="2">Decarboxylates L-threonine-O-3-phosphate to yield (R)-1-amino-2-propanol O-2-phosphate, the precursor for the linkage between the nucleotide loop and the corrin ring in cobalamin.</text>
</comment>
<accession>A0ABW3F668</accession>
<evidence type="ECO:0000256" key="7">
    <source>
        <dbReference type="ARBA" id="ARBA00023239"/>
    </source>
</evidence>
<evidence type="ECO:0000256" key="3">
    <source>
        <dbReference type="ARBA" id="ARBA00004953"/>
    </source>
</evidence>
<dbReference type="InterPro" id="IPR004839">
    <property type="entry name" value="Aminotransferase_I/II_large"/>
</dbReference>
<dbReference type="Proteomes" id="UP001597128">
    <property type="component" value="Unassembled WGS sequence"/>
</dbReference>
<dbReference type="NCBIfam" id="TIGR01140">
    <property type="entry name" value="L_thr_O3P_dcar"/>
    <property type="match status" value="1"/>
</dbReference>
<dbReference type="Gene3D" id="3.90.1150.10">
    <property type="entry name" value="Aspartate Aminotransferase, domain 1"/>
    <property type="match status" value="1"/>
</dbReference>
<evidence type="ECO:0000256" key="4">
    <source>
        <dbReference type="ARBA" id="ARBA00012285"/>
    </source>
</evidence>
<evidence type="ECO:0000256" key="5">
    <source>
        <dbReference type="ARBA" id="ARBA00022573"/>
    </source>
</evidence>
<evidence type="ECO:0000256" key="9">
    <source>
        <dbReference type="ARBA" id="ARBA00048531"/>
    </source>
</evidence>
<comment type="cofactor">
    <cofactor evidence="1">
        <name>pyridoxal 5'-phosphate</name>
        <dbReference type="ChEBI" id="CHEBI:597326"/>
    </cofactor>
</comment>
<evidence type="ECO:0000256" key="2">
    <source>
        <dbReference type="ARBA" id="ARBA00003444"/>
    </source>
</evidence>
<evidence type="ECO:0000313" key="11">
    <source>
        <dbReference type="EMBL" id="MFD0913750.1"/>
    </source>
</evidence>
<dbReference type="PANTHER" id="PTHR42885">
    <property type="entry name" value="HISTIDINOL-PHOSPHATE AMINOTRANSFERASE-RELATED"/>
    <property type="match status" value="1"/>
</dbReference>
<proteinExistence type="predicted"/>
<evidence type="ECO:0000256" key="1">
    <source>
        <dbReference type="ARBA" id="ARBA00001933"/>
    </source>
</evidence>
<evidence type="ECO:0000259" key="10">
    <source>
        <dbReference type="Pfam" id="PF00155"/>
    </source>
</evidence>
<evidence type="ECO:0000256" key="8">
    <source>
        <dbReference type="ARBA" id="ARBA00029996"/>
    </source>
</evidence>
<comment type="caution">
    <text evidence="11">The sequence shown here is derived from an EMBL/GenBank/DDBJ whole genome shotgun (WGS) entry which is preliminary data.</text>
</comment>
<comment type="pathway">
    <text evidence="3">Cofactor biosynthesis; adenosylcobalamin biosynthesis.</text>
</comment>
<dbReference type="InterPro" id="IPR015424">
    <property type="entry name" value="PyrdxlP-dep_Trfase"/>
</dbReference>
<keyword evidence="5" id="KW-0169">Cobalamin biosynthesis</keyword>
<dbReference type="InterPro" id="IPR015421">
    <property type="entry name" value="PyrdxlP-dep_Trfase_major"/>
</dbReference>
<keyword evidence="12" id="KW-1185">Reference proteome</keyword>
<dbReference type="RefSeq" id="WP_379057118.1">
    <property type="nucleotide sequence ID" value="NZ_JBHTKB010000001.1"/>
</dbReference>
<keyword evidence="7 11" id="KW-0456">Lyase</keyword>
<dbReference type="EC" id="4.1.1.81" evidence="4"/>
<reference evidence="12" key="1">
    <citation type="journal article" date="2019" name="Int. J. Syst. Evol. Microbiol.">
        <title>The Global Catalogue of Microorganisms (GCM) 10K type strain sequencing project: providing services to taxonomists for standard genome sequencing and annotation.</title>
        <authorList>
            <consortium name="The Broad Institute Genomics Platform"/>
            <consortium name="The Broad Institute Genome Sequencing Center for Infectious Disease"/>
            <person name="Wu L."/>
            <person name="Ma J."/>
        </authorList>
    </citation>
    <scope>NUCLEOTIDE SEQUENCE [LARGE SCALE GENOMIC DNA]</scope>
    <source>
        <strain evidence="12">CCUG 58412</strain>
    </source>
</reference>
<dbReference type="InterPro" id="IPR015422">
    <property type="entry name" value="PyrdxlP-dep_Trfase_small"/>
</dbReference>
<gene>
    <name evidence="11" type="primary">cobD</name>
    <name evidence="11" type="ORF">ACFQ1Z_09360</name>
</gene>
<dbReference type="EMBL" id="JBHTKB010000001">
    <property type="protein sequence ID" value="MFD0913750.1"/>
    <property type="molecule type" value="Genomic_DNA"/>
</dbReference>
<dbReference type="CDD" id="cd00609">
    <property type="entry name" value="AAT_like"/>
    <property type="match status" value="1"/>
</dbReference>
<organism evidence="11 12">
    <name type="scientific">Methylophilus luteus</name>
    <dbReference type="NCBI Taxonomy" id="640108"/>
    <lineage>
        <taxon>Bacteria</taxon>
        <taxon>Pseudomonadati</taxon>
        <taxon>Pseudomonadota</taxon>
        <taxon>Betaproteobacteria</taxon>
        <taxon>Nitrosomonadales</taxon>
        <taxon>Methylophilaceae</taxon>
        <taxon>Methylophilus</taxon>
    </lineage>
</organism>
<name>A0ABW3F668_9PROT</name>